<feature type="compositionally biased region" description="Acidic residues" evidence="1">
    <location>
        <begin position="309"/>
        <end position="320"/>
    </location>
</feature>
<evidence type="ECO:0000256" key="1">
    <source>
        <dbReference type="SAM" id="MobiDB-lite"/>
    </source>
</evidence>
<feature type="compositionally biased region" description="Low complexity" evidence="1">
    <location>
        <begin position="615"/>
        <end position="631"/>
    </location>
</feature>
<dbReference type="AlphaFoldDB" id="A0A854QC29"/>
<feature type="compositionally biased region" description="Low complexity" evidence="1">
    <location>
        <begin position="583"/>
        <end position="601"/>
    </location>
</feature>
<gene>
    <name evidence="2" type="ORF">C361_05273</name>
</gene>
<dbReference type="EMBL" id="AMKT01000069">
    <property type="protein sequence ID" value="OXG15831.1"/>
    <property type="molecule type" value="Genomic_DNA"/>
</dbReference>
<feature type="compositionally biased region" description="Acidic residues" evidence="1">
    <location>
        <begin position="335"/>
        <end position="349"/>
    </location>
</feature>
<feature type="compositionally biased region" description="Pro residues" evidence="1">
    <location>
        <begin position="972"/>
        <end position="987"/>
    </location>
</feature>
<protein>
    <submittedName>
        <fullName evidence="2">Uncharacterized protein</fullName>
    </submittedName>
</protein>
<feature type="compositionally biased region" description="Low complexity" evidence="1">
    <location>
        <begin position="835"/>
        <end position="846"/>
    </location>
</feature>
<feature type="compositionally biased region" description="Polar residues" evidence="1">
    <location>
        <begin position="852"/>
        <end position="876"/>
    </location>
</feature>
<accession>A0A854QC29</accession>
<feature type="region of interest" description="Disordered" evidence="1">
    <location>
        <begin position="811"/>
        <end position="1098"/>
    </location>
</feature>
<organism evidence="2 3">
    <name type="scientific">Cryptococcus neoformans Tu259-1</name>
    <dbReference type="NCBI Taxonomy" id="1230072"/>
    <lineage>
        <taxon>Eukaryota</taxon>
        <taxon>Fungi</taxon>
        <taxon>Dikarya</taxon>
        <taxon>Basidiomycota</taxon>
        <taxon>Agaricomycotina</taxon>
        <taxon>Tremellomycetes</taxon>
        <taxon>Tremellales</taxon>
        <taxon>Cryptococcaceae</taxon>
        <taxon>Cryptococcus</taxon>
        <taxon>Cryptococcus neoformans species complex</taxon>
    </lineage>
</organism>
<feature type="compositionally biased region" description="Polar residues" evidence="1">
    <location>
        <begin position="498"/>
        <end position="514"/>
    </location>
</feature>
<feature type="region of interest" description="Disordered" evidence="1">
    <location>
        <begin position="173"/>
        <end position="393"/>
    </location>
</feature>
<sequence length="1098" mass="113478">MSCSVAWNLIRFLLFNSHFYNQIMEDPWAIPAWSTPAKPPAKPETTILPSNPWGAPPTPAGPSNATFEDTGKTKSPAGEKALGLPDLVENAWGAESEAATLSLPTLSTSPIKPKVEADPDPGAVWGGDPASASAVLLPGSPKASSKSTADLAAGNPLPETPVLSARSAAITHTLPRPSLSGEEAAISSRVAPEGDHGAIWGNDPVPLLSAPSSEEITGNFAVNEPTSTISTESPIGPPLLPQATGLQKSTSYNSLSKPLGALGGSAVEDIPTPTLPKSPSFGEEFGGFSDFAVPAASSSDPWGSNTKEDDNDVWGNDDWDTSLTRSASSVHSVEEVTEEEEATVDDEEGAWGAPPVGHSLGTSSATKPKGDDDWEEARRRIKIQEERAPREKMEELKGLWTKVAESVMAGGAELEKMTGAEELQYEQTINRLFEDAVERLRSLSTVPPEINTYPPVLSSLVTHERFNYSLQRPNLDPSSSLLSAAARSVRRPKRVDTLSLSLTSNDDASWSSRSRLGEPENRGDGRPEGKEEGNKSRWSFWGRRPASERQLTTSGGGILEVKPMTPTATGGTTQSLPSSDAKSPSIPASRAASISVPSRSTSPPPSIHQTPMTEAQPLPLAKHAAAPAPSAVSRFFGRLSRRPSQQPSTSTSTPDVDAKDFELSASDFSFLSDIPGAPEQPQGKGVADLLSLEPGANEPIASLGSLLSSKVTPLPKPLAPPPKPSPGSTASAQSGAGRSTSGRFVARMKAPSAPQPNDMDLLGGLDFGSPGGSGSGTPNMLSPASTGSGSAVQGGSSIALAWDDFAGLMSSGASSGQIGQSTSTNNSSITPSKHSTLSTSLSSPPSGAMNVAMSSAPLNFQPQSPAAPKPSTQHISLNDDFGDFGNFGSTSNRGVVSSAKDDSYDFGDFSSPGFPLIHTPSTKLQSPTQPPLPLGQLSSSSSHSRPPSVSFDHSHTLNLLSGASASKGKRWPAPPSPLPPQLEPPPRASSSNSSKGFPFLIPPPPGGSAKRGGDLLGDVEFSAPSSGNSKTATVTKMGTVGGLGAHSPSPTPPRSLASTPVSSLMGGTTLKPAQTSAQGTGNGKGGLSAQDLSFFDSL</sequence>
<evidence type="ECO:0000313" key="2">
    <source>
        <dbReference type="EMBL" id="OXG15831.1"/>
    </source>
</evidence>
<feature type="compositionally biased region" description="Low complexity" evidence="1">
    <location>
        <begin position="642"/>
        <end position="654"/>
    </location>
</feature>
<feature type="region of interest" description="Disordered" evidence="1">
    <location>
        <begin position="135"/>
        <end position="160"/>
    </location>
</feature>
<feature type="compositionally biased region" description="Polar residues" evidence="1">
    <location>
        <begin position="224"/>
        <end position="233"/>
    </location>
</feature>
<feature type="compositionally biased region" description="Low complexity" evidence="1">
    <location>
        <begin position="280"/>
        <end position="289"/>
    </location>
</feature>
<feature type="compositionally biased region" description="Pro residues" evidence="1">
    <location>
        <begin position="714"/>
        <end position="725"/>
    </location>
</feature>
<comment type="caution">
    <text evidence="2">The sequence shown here is derived from an EMBL/GenBank/DDBJ whole genome shotgun (WGS) entry which is preliminary data.</text>
</comment>
<feature type="compositionally biased region" description="Polar residues" evidence="1">
    <location>
        <begin position="244"/>
        <end position="256"/>
    </location>
</feature>
<feature type="compositionally biased region" description="Polar residues" evidence="1">
    <location>
        <begin position="296"/>
        <end position="305"/>
    </location>
</feature>
<proteinExistence type="predicted"/>
<feature type="compositionally biased region" description="Polar residues" evidence="1">
    <location>
        <begin position="1056"/>
        <end position="1079"/>
    </location>
</feature>
<dbReference type="Proteomes" id="UP000199727">
    <property type="component" value="Unassembled WGS sequence"/>
</dbReference>
<feature type="compositionally biased region" description="Basic and acidic residues" evidence="1">
    <location>
        <begin position="368"/>
        <end position="393"/>
    </location>
</feature>
<feature type="region of interest" description="Disordered" evidence="1">
    <location>
        <begin position="39"/>
        <end position="80"/>
    </location>
</feature>
<feature type="compositionally biased region" description="Basic and acidic residues" evidence="1">
    <location>
        <begin position="515"/>
        <end position="535"/>
    </location>
</feature>
<evidence type="ECO:0000313" key="3">
    <source>
        <dbReference type="Proteomes" id="UP000199727"/>
    </source>
</evidence>
<feature type="compositionally biased region" description="Polar residues" evidence="1">
    <location>
        <begin position="1023"/>
        <end position="1036"/>
    </location>
</feature>
<reference evidence="2 3" key="1">
    <citation type="submission" date="2017-06" db="EMBL/GenBank/DDBJ databases">
        <title>Global population genomics of the pathogenic fungus Cryptococcus neoformans var. grubii.</title>
        <authorList>
            <person name="Cuomo C."/>
            <person name="Litvintseva A."/>
            <person name="Chen Y."/>
            <person name="Young S."/>
            <person name="Zeng Q."/>
            <person name="Chapman S."/>
            <person name="Gujja S."/>
            <person name="Saif S."/>
            <person name="Birren B."/>
        </authorList>
    </citation>
    <scope>NUCLEOTIDE SEQUENCE [LARGE SCALE GENOMIC DNA]</scope>
    <source>
        <strain evidence="2 3">Tu259-1</strain>
    </source>
</reference>
<dbReference type="OrthoDB" id="2594812at2759"/>
<feature type="compositionally biased region" description="Low complexity" evidence="1">
    <location>
        <begin position="811"/>
        <end position="828"/>
    </location>
</feature>
<feature type="compositionally biased region" description="Low complexity" evidence="1">
    <location>
        <begin position="934"/>
        <end position="950"/>
    </location>
</feature>
<feature type="compositionally biased region" description="Polar residues" evidence="1">
    <location>
        <begin position="731"/>
        <end position="742"/>
    </location>
</feature>
<feature type="compositionally biased region" description="Polar residues" evidence="1">
    <location>
        <begin position="777"/>
        <end position="793"/>
    </location>
</feature>
<feature type="compositionally biased region" description="Gly residues" evidence="1">
    <location>
        <begin position="765"/>
        <end position="775"/>
    </location>
</feature>
<feature type="region of interest" description="Disordered" evidence="1">
    <location>
        <begin position="111"/>
        <end position="130"/>
    </location>
</feature>
<feature type="region of interest" description="Disordered" evidence="1">
    <location>
        <begin position="493"/>
        <end position="793"/>
    </location>
</feature>
<name>A0A854QC29_CRYNE</name>
<feature type="compositionally biased region" description="Polar residues" evidence="1">
    <location>
        <begin position="566"/>
        <end position="582"/>
    </location>
</feature>